<evidence type="ECO:0000313" key="2">
    <source>
        <dbReference type="EMBL" id="GES81106.1"/>
    </source>
</evidence>
<feature type="transmembrane region" description="Helical" evidence="1">
    <location>
        <begin position="41"/>
        <end position="67"/>
    </location>
</feature>
<reference evidence="2" key="1">
    <citation type="submission" date="2019-10" db="EMBL/GenBank/DDBJ databases">
        <title>Conservation and host-specific expression of non-tandemly repeated heterogenous ribosome RNA gene in arbuscular mycorrhizal fungi.</title>
        <authorList>
            <person name="Maeda T."/>
            <person name="Kobayashi Y."/>
            <person name="Nakagawa T."/>
            <person name="Ezawa T."/>
            <person name="Yamaguchi K."/>
            <person name="Bino T."/>
            <person name="Nishimoto Y."/>
            <person name="Shigenobu S."/>
            <person name="Kawaguchi M."/>
        </authorList>
    </citation>
    <scope>NUCLEOTIDE SEQUENCE</scope>
    <source>
        <strain evidence="2">HR1</strain>
    </source>
</reference>
<organism evidence="2 3">
    <name type="scientific">Rhizophagus clarus</name>
    <dbReference type="NCBI Taxonomy" id="94130"/>
    <lineage>
        <taxon>Eukaryota</taxon>
        <taxon>Fungi</taxon>
        <taxon>Fungi incertae sedis</taxon>
        <taxon>Mucoromycota</taxon>
        <taxon>Glomeromycotina</taxon>
        <taxon>Glomeromycetes</taxon>
        <taxon>Glomerales</taxon>
        <taxon>Glomeraceae</taxon>
        <taxon>Rhizophagus</taxon>
    </lineage>
</organism>
<evidence type="ECO:0000313" key="3">
    <source>
        <dbReference type="Proteomes" id="UP000615446"/>
    </source>
</evidence>
<accession>A0A8H3L8R4</accession>
<protein>
    <submittedName>
        <fullName evidence="2">Uncharacterized protein</fullName>
    </submittedName>
</protein>
<feature type="transmembrane region" description="Helical" evidence="1">
    <location>
        <begin position="6"/>
        <end position="29"/>
    </location>
</feature>
<dbReference type="Proteomes" id="UP000615446">
    <property type="component" value="Unassembled WGS sequence"/>
</dbReference>
<dbReference type="AlphaFoldDB" id="A0A8H3L8R4"/>
<name>A0A8H3L8R4_9GLOM</name>
<sequence>MKTSIIITKIIFILYFISCIGTEIWYLVISRNIRNYNYDENFYKIMIAFLDVFYFSGNIISIISILYRTYDDAIENLGYCMFVSLMSGLYSNLLVLRFLLLIPGHDRKQTLIDCDLNKIACRASRISCILGYSSIVFVYTLLIVMIIYDKLLVKLPNKTKKIINNLQRNLFVV</sequence>
<keyword evidence="1" id="KW-0812">Transmembrane</keyword>
<proteinExistence type="predicted"/>
<feature type="transmembrane region" description="Helical" evidence="1">
    <location>
        <begin position="79"/>
        <end position="102"/>
    </location>
</feature>
<evidence type="ECO:0000256" key="1">
    <source>
        <dbReference type="SAM" id="Phobius"/>
    </source>
</evidence>
<comment type="caution">
    <text evidence="2">The sequence shown here is derived from an EMBL/GenBank/DDBJ whole genome shotgun (WGS) entry which is preliminary data.</text>
</comment>
<keyword evidence="1" id="KW-0472">Membrane</keyword>
<keyword evidence="1" id="KW-1133">Transmembrane helix</keyword>
<gene>
    <name evidence="2" type="ORF">RCL2_000836700</name>
</gene>
<dbReference type="EMBL" id="BLAL01000053">
    <property type="protein sequence ID" value="GES81106.1"/>
    <property type="molecule type" value="Genomic_DNA"/>
</dbReference>
<feature type="transmembrane region" description="Helical" evidence="1">
    <location>
        <begin position="123"/>
        <end position="148"/>
    </location>
</feature>